<keyword evidence="7" id="KW-0560">Oxidoreductase</keyword>
<dbReference type="EC" id="1.8.1.8" evidence="7"/>
<dbReference type="InterPro" id="IPR013766">
    <property type="entry name" value="Thioredoxin_domain"/>
</dbReference>
<dbReference type="GO" id="GO:0047134">
    <property type="term" value="F:protein-disulfide reductase [NAD(P)H] activity"/>
    <property type="evidence" value="ECO:0007669"/>
    <property type="project" value="UniProtKB-EC"/>
</dbReference>
<dbReference type="Pfam" id="PF00085">
    <property type="entry name" value="Thioredoxin"/>
    <property type="match status" value="1"/>
</dbReference>
<accession>A0A927RAY7</accession>
<evidence type="ECO:0000256" key="2">
    <source>
        <dbReference type="ARBA" id="ARBA00022448"/>
    </source>
</evidence>
<organism evidence="7 8">
    <name type="scientific">Actinopolymorpha pittospori</name>
    <dbReference type="NCBI Taxonomy" id="648752"/>
    <lineage>
        <taxon>Bacteria</taxon>
        <taxon>Bacillati</taxon>
        <taxon>Actinomycetota</taxon>
        <taxon>Actinomycetes</taxon>
        <taxon>Propionibacteriales</taxon>
        <taxon>Actinopolymorphaceae</taxon>
        <taxon>Actinopolymorpha</taxon>
    </lineage>
</organism>
<keyword evidence="8" id="KW-1185">Reference proteome</keyword>
<name>A0A927RAY7_9ACTN</name>
<dbReference type="RefSeq" id="WP_192752001.1">
    <property type="nucleotide sequence ID" value="NZ_BAABJL010000185.1"/>
</dbReference>
<comment type="caution">
    <text evidence="7">The sequence shown here is derived from an EMBL/GenBank/DDBJ whole genome shotgun (WGS) entry which is preliminary data.</text>
</comment>
<dbReference type="Proteomes" id="UP000638648">
    <property type="component" value="Unassembled WGS sequence"/>
</dbReference>
<keyword evidence="3" id="KW-0249">Electron transport</keyword>
<dbReference type="PROSITE" id="PS51352">
    <property type="entry name" value="THIOREDOXIN_2"/>
    <property type="match status" value="1"/>
</dbReference>
<dbReference type="GO" id="GO:0045454">
    <property type="term" value="P:cell redox homeostasis"/>
    <property type="evidence" value="ECO:0007669"/>
    <property type="project" value="TreeGrafter"/>
</dbReference>
<evidence type="ECO:0000256" key="4">
    <source>
        <dbReference type="ARBA" id="ARBA00023157"/>
    </source>
</evidence>
<protein>
    <submittedName>
        <fullName evidence="7">Thioredoxin 2</fullName>
        <ecNumber evidence="7">1.8.1.8</ecNumber>
    </submittedName>
</protein>
<dbReference type="FunFam" id="3.40.30.10:FF:000001">
    <property type="entry name" value="Thioredoxin"/>
    <property type="match status" value="1"/>
</dbReference>
<proteinExistence type="inferred from homology"/>
<gene>
    <name evidence="7" type="ORF">HEB94_005027</name>
</gene>
<dbReference type="Gene3D" id="2.30.30.380">
    <property type="entry name" value="Zn-finger domain of Sec23/24"/>
    <property type="match status" value="1"/>
</dbReference>
<keyword evidence="2" id="KW-0813">Transport</keyword>
<keyword evidence="4" id="KW-1015">Disulfide bond</keyword>
<dbReference type="Gene3D" id="3.40.30.10">
    <property type="entry name" value="Glutaredoxin"/>
    <property type="match status" value="1"/>
</dbReference>
<evidence type="ECO:0000256" key="5">
    <source>
        <dbReference type="ARBA" id="ARBA00023284"/>
    </source>
</evidence>
<reference evidence="7" key="1">
    <citation type="submission" date="2020-10" db="EMBL/GenBank/DDBJ databases">
        <title>Sequencing the genomes of 1000 actinobacteria strains.</title>
        <authorList>
            <person name="Klenk H.-P."/>
        </authorList>
    </citation>
    <scope>NUCLEOTIDE SEQUENCE</scope>
    <source>
        <strain evidence="7">DSM 45354</strain>
    </source>
</reference>
<dbReference type="PANTHER" id="PTHR45663:SF11">
    <property type="entry name" value="GEO12009P1"/>
    <property type="match status" value="1"/>
</dbReference>
<dbReference type="SUPFAM" id="SSF52833">
    <property type="entry name" value="Thioredoxin-like"/>
    <property type="match status" value="1"/>
</dbReference>
<dbReference type="GO" id="GO:0005829">
    <property type="term" value="C:cytosol"/>
    <property type="evidence" value="ECO:0007669"/>
    <property type="project" value="TreeGrafter"/>
</dbReference>
<dbReference type="EMBL" id="JADBEM010000001">
    <property type="protein sequence ID" value="MBE1608179.1"/>
    <property type="molecule type" value="Genomic_DNA"/>
</dbReference>
<evidence type="ECO:0000313" key="8">
    <source>
        <dbReference type="Proteomes" id="UP000638648"/>
    </source>
</evidence>
<evidence type="ECO:0000313" key="7">
    <source>
        <dbReference type="EMBL" id="MBE1608179.1"/>
    </source>
</evidence>
<evidence type="ECO:0000259" key="6">
    <source>
        <dbReference type="PROSITE" id="PS51352"/>
    </source>
</evidence>
<dbReference type="CDD" id="cd02947">
    <property type="entry name" value="TRX_family"/>
    <property type="match status" value="1"/>
</dbReference>
<dbReference type="PANTHER" id="PTHR45663">
    <property type="entry name" value="GEO12009P1"/>
    <property type="match status" value="1"/>
</dbReference>
<dbReference type="InterPro" id="IPR036249">
    <property type="entry name" value="Thioredoxin-like_sf"/>
</dbReference>
<evidence type="ECO:0000256" key="1">
    <source>
        <dbReference type="ARBA" id="ARBA00008987"/>
    </source>
</evidence>
<keyword evidence="5" id="KW-0676">Redox-active center</keyword>
<dbReference type="AlphaFoldDB" id="A0A927RAY7"/>
<comment type="similarity">
    <text evidence="1">Belongs to the thioredoxin family.</text>
</comment>
<feature type="domain" description="Thioredoxin" evidence="6">
    <location>
        <begin position="38"/>
        <end position="145"/>
    </location>
</feature>
<sequence>MATKVETNVLECPECGRRNRVPTTANGAPQCGNCHAPLPWITDADDDAFARAVEQSHIPVVVDLWATWCRPCGSISSALEQIARDLAGRIKLVKVDVDKSPRTAERFNVRAVPTLLVMKGSEVVATRAGAAPVATLRAWLDAALERASFLST</sequence>
<evidence type="ECO:0000256" key="3">
    <source>
        <dbReference type="ARBA" id="ARBA00022982"/>
    </source>
</evidence>